<accession>A0A9D2SAU1</accession>
<dbReference type="AlphaFoldDB" id="A0A9D2SAU1"/>
<name>A0A9D2SAU1_9FIRM</name>
<organism evidence="1 2">
    <name type="scientific">Candidatus Flavonifractor intestinigallinarum</name>
    <dbReference type="NCBI Taxonomy" id="2838586"/>
    <lineage>
        <taxon>Bacteria</taxon>
        <taxon>Bacillati</taxon>
        <taxon>Bacillota</taxon>
        <taxon>Clostridia</taxon>
        <taxon>Eubacteriales</taxon>
        <taxon>Oscillospiraceae</taxon>
        <taxon>Flavonifractor</taxon>
    </lineage>
</organism>
<dbReference type="EMBL" id="DWXO01000006">
    <property type="protein sequence ID" value="HJB79475.1"/>
    <property type="molecule type" value="Genomic_DNA"/>
</dbReference>
<dbReference type="InterPro" id="IPR014198">
    <property type="entry name" value="Spore_III_AB"/>
</dbReference>
<dbReference type="Proteomes" id="UP000823921">
    <property type="component" value="Unassembled WGS sequence"/>
</dbReference>
<sequence length="170" mass="18782">MIRLMGALLTVGGGAFLGFDAHRRLRRRARVLRQLAGALEQMDREIAFRLTPMPQLMEELAADYPPPVGTLFANCRKGMKELGERSLAEIWRQALADTPLDLEGRAAGILDELGEVLGRFEESGLRSALARAVAELTREGELAREDGEKRGRMYQVLGLAWGGLLVILLL</sequence>
<comment type="caution">
    <text evidence="1">The sequence shown here is derived from an EMBL/GenBank/DDBJ whole genome shotgun (WGS) entry which is preliminary data.</text>
</comment>
<evidence type="ECO:0000313" key="2">
    <source>
        <dbReference type="Proteomes" id="UP000823921"/>
    </source>
</evidence>
<reference evidence="1" key="2">
    <citation type="submission" date="2021-04" db="EMBL/GenBank/DDBJ databases">
        <authorList>
            <person name="Gilroy R."/>
        </authorList>
    </citation>
    <scope>NUCLEOTIDE SEQUENCE</scope>
    <source>
        <strain evidence="1">CHK192-8294</strain>
    </source>
</reference>
<proteinExistence type="predicted"/>
<gene>
    <name evidence="1" type="ORF">H9712_00655</name>
</gene>
<dbReference type="Pfam" id="PF09548">
    <property type="entry name" value="Spore_III_AB"/>
    <property type="match status" value="1"/>
</dbReference>
<evidence type="ECO:0000313" key="1">
    <source>
        <dbReference type="EMBL" id="HJB79475.1"/>
    </source>
</evidence>
<protein>
    <submittedName>
        <fullName evidence="1">Stage III sporulation protein AB</fullName>
    </submittedName>
</protein>
<reference evidence="1" key="1">
    <citation type="journal article" date="2021" name="PeerJ">
        <title>Extensive microbial diversity within the chicken gut microbiome revealed by metagenomics and culture.</title>
        <authorList>
            <person name="Gilroy R."/>
            <person name="Ravi A."/>
            <person name="Getino M."/>
            <person name="Pursley I."/>
            <person name="Horton D.L."/>
            <person name="Alikhan N.F."/>
            <person name="Baker D."/>
            <person name="Gharbi K."/>
            <person name="Hall N."/>
            <person name="Watson M."/>
            <person name="Adriaenssens E.M."/>
            <person name="Foster-Nyarko E."/>
            <person name="Jarju S."/>
            <person name="Secka A."/>
            <person name="Antonio M."/>
            <person name="Oren A."/>
            <person name="Chaudhuri R.R."/>
            <person name="La Ragione R."/>
            <person name="Hildebrand F."/>
            <person name="Pallen M.J."/>
        </authorList>
    </citation>
    <scope>NUCLEOTIDE SEQUENCE</scope>
    <source>
        <strain evidence="1">CHK192-8294</strain>
    </source>
</reference>
<dbReference type="PIRSF" id="PIRSF021435">
    <property type="entry name" value="SpoIIIAB"/>
    <property type="match status" value="1"/>
</dbReference>